<evidence type="ECO:0000313" key="2">
    <source>
        <dbReference type="EMBL" id="KAF8764312.1"/>
    </source>
</evidence>
<accession>A0A8T0E0Q7</accession>
<gene>
    <name evidence="2" type="ORF">HNY73_022397</name>
</gene>
<evidence type="ECO:0000313" key="3">
    <source>
        <dbReference type="Proteomes" id="UP000807504"/>
    </source>
</evidence>
<evidence type="ECO:0000256" key="1">
    <source>
        <dbReference type="SAM" id="MobiDB-lite"/>
    </source>
</evidence>
<reference evidence="2" key="1">
    <citation type="journal article" date="2020" name="bioRxiv">
        <title>Chromosome-level reference genome of the European wasp spider Argiope bruennichi: a resource for studies on range expansion and evolutionary adaptation.</title>
        <authorList>
            <person name="Sheffer M.M."/>
            <person name="Hoppe A."/>
            <person name="Krehenwinkel H."/>
            <person name="Uhl G."/>
            <person name="Kuss A.W."/>
            <person name="Jensen L."/>
            <person name="Jensen C."/>
            <person name="Gillespie R.G."/>
            <person name="Hoff K.J."/>
            <person name="Prost S."/>
        </authorList>
    </citation>
    <scope>NUCLEOTIDE SEQUENCE</scope>
</reference>
<sequence length="97" mass="11409">MNSFFSAIRIVGKVQSGEKRVRNLDFYTTGNRKKKEGDEKEGVWNVKEKKKDKRKGKKIGPQDTHEDTENQKDSVTDNDIMDNPYLRPAKLQRKRRK</sequence>
<feature type="compositionally biased region" description="Basic and acidic residues" evidence="1">
    <location>
        <begin position="35"/>
        <end position="49"/>
    </location>
</feature>
<dbReference type="Proteomes" id="UP000807504">
    <property type="component" value="Unassembled WGS sequence"/>
</dbReference>
<protein>
    <submittedName>
        <fullName evidence="2">Uncharacterized protein</fullName>
    </submittedName>
</protein>
<keyword evidence="3" id="KW-1185">Reference proteome</keyword>
<dbReference type="AlphaFoldDB" id="A0A8T0E0Q7"/>
<feature type="compositionally biased region" description="Basic and acidic residues" evidence="1">
    <location>
        <begin position="63"/>
        <end position="75"/>
    </location>
</feature>
<proteinExistence type="predicted"/>
<organism evidence="2 3">
    <name type="scientific">Argiope bruennichi</name>
    <name type="common">Wasp spider</name>
    <name type="synonym">Aranea bruennichi</name>
    <dbReference type="NCBI Taxonomy" id="94029"/>
    <lineage>
        <taxon>Eukaryota</taxon>
        <taxon>Metazoa</taxon>
        <taxon>Ecdysozoa</taxon>
        <taxon>Arthropoda</taxon>
        <taxon>Chelicerata</taxon>
        <taxon>Arachnida</taxon>
        <taxon>Araneae</taxon>
        <taxon>Araneomorphae</taxon>
        <taxon>Entelegynae</taxon>
        <taxon>Araneoidea</taxon>
        <taxon>Araneidae</taxon>
        <taxon>Argiope</taxon>
    </lineage>
</organism>
<name>A0A8T0E0Q7_ARGBR</name>
<feature type="region of interest" description="Disordered" evidence="1">
    <location>
        <begin position="30"/>
        <end position="97"/>
    </location>
</feature>
<comment type="caution">
    <text evidence="2">The sequence shown here is derived from an EMBL/GenBank/DDBJ whole genome shotgun (WGS) entry which is preliminary data.</text>
</comment>
<reference evidence="2" key="2">
    <citation type="submission" date="2020-06" db="EMBL/GenBank/DDBJ databases">
        <authorList>
            <person name="Sheffer M."/>
        </authorList>
    </citation>
    <scope>NUCLEOTIDE SEQUENCE</scope>
</reference>
<dbReference type="EMBL" id="JABXBU010002231">
    <property type="protein sequence ID" value="KAF8764312.1"/>
    <property type="molecule type" value="Genomic_DNA"/>
</dbReference>